<dbReference type="EMBL" id="JANUCT010000011">
    <property type="protein sequence ID" value="MCS3903707.1"/>
    <property type="molecule type" value="Genomic_DNA"/>
</dbReference>
<feature type="transmembrane region" description="Helical" evidence="1">
    <location>
        <begin position="71"/>
        <end position="92"/>
    </location>
</feature>
<dbReference type="RefSeq" id="WP_259055654.1">
    <property type="nucleotide sequence ID" value="NZ_JANUCT010000011.1"/>
</dbReference>
<feature type="transmembrane region" description="Helical" evidence="1">
    <location>
        <begin position="223"/>
        <end position="240"/>
    </location>
</feature>
<organism evidence="2 3">
    <name type="scientific">Methylohalomonas lacus</name>
    <dbReference type="NCBI Taxonomy" id="398773"/>
    <lineage>
        <taxon>Bacteria</taxon>
        <taxon>Pseudomonadati</taxon>
        <taxon>Pseudomonadota</taxon>
        <taxon>Gammaproteobacteria</taxon>
        <taxon>Methylohalomonadales</taxon>
        <taxon>Methylohalomonadaceae</taxon>
        <taxon>Methylohalomonas</taxon>
    </lineage>
</organism>
<accession>A0AAE3HN95</accession>
<feature type="transmembrane region" description="Helical" evidence="1">
    <location>
        <begin position="44"/>
        <end position="65"/>
    </location>
</feature>
<keyword evidence="1" id="KW-0812">Transmembrane</keyword>
<feature type="transmembrane region" description="Helical" evidence="1">
    <location>
        <begin position="198"/>
        <end position="216"/>
    </location>
</feature>
<feature type="transmembrane region" description="Helical" evidence="1">
    <location>
        <begin position="143"/>
        <end position="161"/>
    </location>
</feature>
<name>A0AAE3HN95_9GAMM</name>
<feature type="transmembrane region" description="Helical" evidence="1">
    <location>
        <begin position="297"/>
        <end position="317"/>
    </location>
</feature>
<evidence type="ECO:0008006" key="4">
    <source>
        <dbReference type="Google" id="ProtNLM"/>
    </source>
</evidence>
<gene>
    <name evidence="2" type="ORF">J2T55_001738</name>
</gene>
<sequence length="347" mass="39699">MRISREMLEQAGASGVIPPGSVDTLWQFLAERTQQQASFRPAHILYYLGGLIAISAMSLFVTLAWDSWSGLPMLAVALGYAVVGIALTHYFLYRKQLEIPAGLTITFAVAMTPLVIYSLQHMLGFWSGDYTVAEYHRYIDWRWLFMELGTLTAAVIALWLYRLPFLLMIVAVTLWYLQMDLVPFLFNDLDHTWELRKLTSVVAGTVYMLLAFWIDIRSGRKRDYAFWLYLVGVATFWGGLTAMDSNSELGKFLYFCINLLLLFFAALLVRRVFAVFASIGIALYFYHLADRVFQQSLLFPVALAALGLAIIFAGLYWQRHEQRIQTALLKCMPGKLVELIQRAHQHY</sequence>
<dbReference type="Proteomes" id="UP001204445">
    <property type="component" value="Unassembled WGS sequence"/>
</dbReference>
<reference evidence="2" key="1">
    <citation type="submission" date="2022-08" db="EMBL/GenBank/DDBJ databases">
        <title>Genomic Encyclopedia of Type Strains, Phase III (KMG-III): the genomes of soil and plant-associated and newly described type strains.</title>
        <authorList>
            <person name="Whitman W."/>
        </authorList>
    </citation>
    <scope>NUCLEOTIDE SEQUENCE</scope>
    <source>
        <strain evidence="2">HMT 1</strain>
    </source>
</reference>
<keyword evidence="1" id="KW-0472">Membrane</keyword>
<evidence type="ECO:0000256" key="1">
    <source>
        <dbReference type="SAM" id="Phobius"/>
    </source>
</evidence>
<keyword evidence="3" id="KW-1185">Reference proteome</keyword>
<proteinExistence type="predicted"/>
<feature type="transmembrane region" description="Helical" evidence="1">
    <location>
        <begin position="166"/>
        <end position="186"/>
    </location>
</feature>
<evidence type="ECO:0000313" key="3">
    <source>
        <dbReference type="Proteomes" id="UP001204445"/>
    </source>
</evidence>
<protein>
    <recommendedName>
        <fullName evidence="4">DUF2157 domain-containing protein</fullName>
    </recommendedName>
</protein>
<dbReference type="AlphaFoldDB" id="A0AAE3HN95"/>
<comment type="caution">
    <text evidence="2">The sequence shown here is derived from an EMBL/GenBank/DDBJ whole genome shotgun (WGS) entry which is preliminary data.</text>
</comment>
<feature type="transmembrane region" description="Helical" evidence="1">
    <location>
        <begin position="99"/>
        <end position="123"/>
    </location>
</feature>
<evidence type="ECO:0000313" key="2">
    <source>
        <dbReference type="EMBL" id="MCS3903707.1"/>
    </source>
</evidence>
<keyword evidence="1" id="KW-1133">Transmembrane helix</keyword>
<feature type="transmembrane region" description="Helical" evidence="1">
    <location>
        <begin position="252"/>
        <end position="285"/>
    </location>
</feature>